<name>A0A0C2WW10_SERVB</name>
<reference evidence="2 3" key="1">
    <citation type="submission" date="2014-04" db="EMBL/GenBank/DDBJ databases">
        <authorList>
            <consortium name="DOE Joint Genome Institute"/>
            <person name="Kuo A."/>
            <person name="Zuccaro A."/>
            <person name="Kohler A."/>
            <person name="Nagy L.G."/>
            <person name="Floudas D."/>
            <person name="Copeland A."/>
            <person name="Barry K.W."/>
            <person name="Cichocki N."/>
            <person name="Veneault-Fourrey C."/>
            <person name="LaButti K."/>
            <person name="Lindquist E.A."/>
            <person name="Lipzen A."/>
            <person name="Lundell T."/>
            <person name="Morin E."/>
            <person name="Murat C."/>
            <person name="Sun H."/>
            <person name="Tunlid A."/>
            <person name="Henrissat B."/>
            <person name="Grigoriev I.V."/>
            <person name="Hibbett D.S."/>
            <person name="Martin F."/>
            <person name="Nordberg H.P."/>
            <person name="Cantor M.N."/>
            <person name="Hua S.X."/>
        </authorList>
    </citation>
    <scope>NUCLEOTIDE SEQUENCE [LARGE SCALE GENOMIC DNA]</scope>
    <source>
        <strain evidence="2 3">MAFF 305830</strain>
    </source>
</reference>
<protein>
    <submittedName>
        <fullName evidence="2">Uncharacterized protein</fullName>
    </submittedName>
</protein>
<proteinExistence type="predicted"/>
<dbReference type="HOGENOM" id="CLU_1107686_0_0_1"/>
<evidence type="ECO:0000313" key="3">
    <source>
        <dbReference type="Proteomes" id="UP000054097"/>
    </source>
</evidence>
<accession>A0A0C2WW10</accession>
<sequence>MGKYSKPEEVDIYEGVKGTEGNERLPDKLMSPEDRQKYVVTEAEGSKKGPSRRFTGEYNAIANNCINFASSWITQVAATNPDPAAAHWVITEVLRQKVLNTADDMEATAFDTSVAVVDKTVAVVDTTVVTVERTTSRAKKMATTAVTKAKGAADDAVTAAVTKADNVAAALAKSTATAALVLKEVSETLKKIIKDPSKMQELQDLVIKLILILLGLPIPPEKVEEEAVEGGQASAVEGEKVPEVVEVVATK</sequence>
<feature type="compositionally biased region" description="Basic and acidic residues" evidence="1">
    <location>
        <begin position="20"/>
        <end position="35"/>
    </location>
</feature>
<organism evidence="2 3">
    <name type="scientific">Serendipita vermifera MAFF 305830</name>
    <dbReference type="NCBI Taxonomy" id="933852"/>
    <lineage>
        <taxon>Eukaryota</taxon>
        <taxon>Fungi</taxon>
        <taxon>Dikarya</taxon>
        <taxon>Basidiomycota</taxon>
        <taxon>Agaricomycotina</taxon>
        <taxon>Agaricomycetes</taxon>
        <taxon>Sebacinales</taxon>
        <taxon>Serendipitaceae</taxon>
        <taxon>Serendipita</taxon>
    </lineage>
</organism>
<dbReference type="AlphaFoldDB" id="A0A0C2WW10"/>
<dbReference type="Proteomes" id="UP000054097">
    <property type="component" value="Unassembled WGS sequence"/>
</dbReference>
<evidence type="ECO:0000313" key="2">
    <source>
        <dbReference type="EMBL" id="KIM30353.1"/>
    </source>
</evidence>
<evidence type="ECO:0000256" key="1">
    <source>
        <dbReference type="SAM" id="MobiDB-lite"/>
    </source>
</evidence>
<keyword evidence="3" id="KW-1185">Reference proteome</keyword>
<reference evidence="3" key="2">
    <citation type="submission" date="2015-01" db="EMBL/GenBank/DDBJ databases">
        <title>Evolutionary Origins and Diversification of the Mycorrhizal Mutualists.</title>
        <authorList>
            <consortium name="DOE Joint Genome Institute"/>
            <consortium name="Mycorrhizal Genomics Consortium"/>
            <person name="Kohler A."/>
            <person name="Kuo A."/>
            <person name="Nagy L.G."/>
            <person name="Floudas D."/>
            <person name="Copeland A."/>
            <person name="Barry K.W."/>
            <person name="Cichocki N."/>
            <person name="Veneault-Fourrey C."/>
            <person name="LaButti K."/>
            <person name="Lindquist E.A."/>
            <person name="Lipzen A."/>
            <person name="Lundell T."/>
            <person name="Morin E."/>
            <person name="Murat C."/>
            <person name="Riley R."/>
            <person name="Ohm R."/>
            <person name="Sun H."/>
            <person name="Tunlid A."/>
            <person name="Henrissat B."/>
            <person name="Grigoriev I.V."/>
            <person name="Hibbett D.S."/>
            <person name="Martin F."/>
        </authorList>
    </citation>
    <scope>NUCLEOTIDE SEQUENCE [LARGE SCALE GENOMIC DNA]</scope>
    <source>
        <strain evidence="3">MAFF 305830</strain>
    </source>
</reference>
<dbReference type="EMBL" id="KN824285">
    <property type="protein sequence ID" value="KIM30353.1"/>
    <property type="molecule type" value="Genomic_DNA"/>
</dbReference>
<gene>
    <name evidence="2" type="ORF">M408DRAFT_328358</name>
</gene>
<feature type="region of interest" description="Disordered" evidence="1">
    <location>
        <begin position="1"/>
        <end position="35"/>
    </location>
</feature>